<comment type="caution">
    <text evidence="3">The sequence shown here is derived from an EMBL/GenBank/DDBJ whole genome shotgun (WGS) entry which is preliminary data.</text>
</comment>
<keyword evidence="1" id="KW-0812">Transmembrane</keyword>
<feature type="domain" description="PLD phosphodiesterase" evidence="2">
    <location>
        <begin position="270"/>
        <end position="297"/>
    </location>
</feature>
<feature type="transmembrane region" description="Helical" evidence="1">
    <location>
        <begin position="30"/>
        <end position="57"/>
    </location>
</feature>
<dbReference type="Proteomes" id="UP001297600">
    <property type="component" value="Unassembled WGS sequence"/>
</dbReference>
<keyword evidence="1" id="KW-0472">Membrane</keyword>
<evidence type="ECO:0000256" key="1">
    <source>
        <dbReference type="SAM" id="Phobius"/>
    </source>
</evidence>
<evidence type="ECO:0000259" key="2">
    <source>
        <dbReference type="PROSITE" id="PS50035"/>
    </source>
</evidence>
<dbReference type="PROSITE" id="PS50035">
    <property type="entry name" value="PLD"/>
    <property type="match status" value="2"/>
</dbReference>
<dbReference type="Pfam" id="PF13091">
    <property type="entry name" value="PLDc_2"/>
    <property type="match status" value="2"/>
</dbReference>
<gene>
    <name evidence="3" type="ORF">MAF45_08635</name>
</gene>
<feature type="transmembrane region" description="Helical" evidence="1">
    <location>
        <begin position="63"/>
        <end position="82"/>
    </location>
</feature>
<dbReference type="PANTHER" id="PTHR21248">
    <property type="entry name" value="CARDIOLIPIN SYNTHASE"/>
    <property type="match status" value="1"/>
</dbReference>
<feature type="transmembrane region" description="Helical" evidence="1">
    <location>
        <begin position="94"/>
        <end position="114"/>
    </location>
</feature>
<keyword evidence="4" id="KW-1185">Reference proteome</keyword>
<reference evidence="3 4" key="1">
    <citation type="submission" date="2022-02" db="EMBL/GenBank/DDBJ databases">
        <title>Mesosutterella porci, a novel member of the family Sutterellaceae from pig feces.</title>
        <authorList>
            <person name="Wylensek D."/>
            <person name="Clavel T."/>
        </authorList>
    </citation>
    <scope>NUCLEOTIDE SEQUENCE [LARGE SCALE GENOMIC DNA]</scope>
    <source>
        <strain evidence="4">oilRF-744-wt-GAM-9</strain>
    </source>
</reference>
<dbReference type="InterPro" id="IPR025202">
    <property type="entry name" value="PLD-like_dom"/>
</dbReference>
<dbReference type="InterPro" id="IPR001736">
    <property type="entry name" value="PLipase_D/transphosphatidylase"/>
</dbReference>
<dbReference type="SMART" id="SM00155">
    <property type="entry name" value="PLDc"/>
    <property type="match status" value="2"/>
</dbReference>
<dbReference type="EMBL" id="JAKNCT010000010">
    <property type="protein sequence ID" value="MCG5031506.1"/>
    <property type="molecule type" value="Genomic_DNA"/>
</dbReference>
<evidence type="ECO:0000313" key="3">
    <source>
        <dbReference type="EMBL" id="MCG5031506.1"/>
    </source>
</evidence>
<organism evidence="3 4">
    <name type="scientific">Mesosutterella porci</name>
    <dbReference type="NCBI Taxonomy" id="2915351"/>
    <lineage>
        <taxon>Bacteria</taxon>
        <taxon>Pseudomonadati</taxon>
        <taxon>Pseudomonadota</taxon>
        <taxon>Betaproteobacteria</taxon>
        <taxon>Burkholderiales</taxon>
        <taxon>Sutterellaceae</taxon>
        <taxon>Mesosutterella</taxon>
    </lineage>
</organism>
<evidence type="ECO:0000313" key="4">
    <source>
        <dbReference type="Proteomes" id="UP001297600"/>
    </source>
</evidence>
<keyword evidence="1" id="KW-1133">Transmembrane helix</keyword>
<dbReference type="CDD" id="cd09160">
    <property type="entry name" value="PLDc_SMU_988_like_2"/>
    <property type="match status" value="1"/>
</dbReference>
<name>A0ABS9MSA0_9BURK</name>
<dbReference type="CDD" id="cd09154">
    <property type="entry name" value="PLDc_SMU_988_like_1"/>
    <property type="match status" value="1"/>
</dbReference>
<accession>A0ABS9MSA0</accession>
<protein>
    <submittedName>
        <fullName evidence="3">Phospholipase D-like domain-containing protein</fullName>
    </submittedName>
</protein>
<dbReference type="SUPFAM" id="SSF56024">
    <property type="entry name" value="Phospholipase D/nuclease"/>
    <property type="match status" value="2"/>
</dbReference>
<dbReference type="Gene3D" id="3.30.870.10">
    <property type="entry name" value="Endonuclease Chain A"/>
    <property type="match status" value="2"/>
</dbReference>
<dbReference type="PANTHER" id="PTHR21248:SF22">
    <property type="entry name" value="PHOSPHOLIPASE D"/>
    <property type="match status" value="1"/>
</dbReference>
<feature type="domain" description="PLD phosphodiesterase" evidence="2">
    <location>
        <begin position="447"/>
        <end position="474"/>
    </location>
</feature>
<sequence>MSSTQDFFKRAKRRTADRGLRLLKQGRRSFWGLLFSRTGFLLVLFAVQAAFLFLLAYRLAGYATDYIFVWMAVSVPIVLALINSRMDSSAKITWLFLILVLPVLGVLLLLYTKYDIGHRKLKRSAREIVRKTRFAIRQNPGTWERLRCLHPETAGIARFLARTGCYPVYEASGVKYFPMAEPAFEDMLGRLERAKKFIYLEYFIIEEGIMWGRILEILAEKAAEGLDVRVLYDGTCEFSRLPGDYPEKLRALGIRCRVFSPACPFLTTRFNFRDHRKIMVIDGECAYTGGFNLADEYINLHCPYGVWKDAGVRITGRAVATFTLIFLQMWADEREIDSLPDARLDSPDDPAGSGFVIPFADNPMDSCKVGESVYLSILNRAHHYVHIMTPYLILDGELETALRLASSLGIDVKIIVPGKNDNPFADALARSHYLGLLEAGVKIYEYTPGFVHSKVCTSDGGRAFVGTINLDYRSLYHHFECGVFLREADCISEIESDFQATLRQCRRITRRSVRHEKTGRRLLGAVLNVIAPLM</sequence>
<proteinExistence type="predicted"/>
<dbReference type="RefSeq" id="WP_237979240.1">
    <property type="nucleotide sequence ID" value="NZ_JAKNCT010000010.1"/>
</dbReference>